<proteinExistence type="predicted"/>
<sequence>MNKYKNVLSWVVIMVFMMTIMLPVTPAYAAFSIADLLGQATAANDSGVSTGMSTGKGMLDIFLGLLLGKFLGNAFNSSTNEATNNSSAGGLISSSPKEFVGFYAEWWGADTSSYNSMIKNTDVIKTIAPFWATMQADGTVIDRGGNDHAAVVKTAQQKEMTVLLLVNNAKQDNNTSAPIHTVLANPALRTKAIDNFEAYIKKYNLDGINVDFEMVPAEDRDNLTAFMRELSARLKPQGLLVTIDVFPKQNENNDVAAAYDYAELANYADKIMIMAYDNHGMWSGPGPIADIGWVENNLKYALKFIPKNKLYLGIAAYGYDWSAQGTQSLEYKAIMDLSQRYGQAVQWDDAAKSPYFSYTAADGIAHTVWFENSESIKHKLALITKYDIAGAAMWKLGEEDPGVWTILRDTFRK</sequence>
<evidence type="ECO:0000256" key="2">
    <source>
        <dbReference type="ARBA" id="ARBA00023295"/>
    </source>
</evidence>
<dbReference type="InterPro" id="IPR017853">
    <property type="entry name" value="GH"/>
</dbReference>
<keyword evidence="2" id="KW-0326">Glycosidase</keyword>
<name>A0A0U1KVS5_9FIRM</name>
<evidence type="ECO:0000256" key="1">
    <source>
        <dbReference type="ARBA" id="ARBA00022801"/>
    </source>
</evidence>
<dbReference type="RefSeq" id="WP_021167637.1">
    <property type="nucleotide sequence ID" value="NZ_CTRP01000004.1"/>
</dbReference>
<evidence type="ECO:0000313" key="5">
    <source>
        <dbReference type="Proteomes" id="UP000049855"/>
    </source>
</evidence>
<dbReference type="GO" id="GO:0016798">
    <property type="term" value="F:hydrolase activity, acting on glycosyl bonds"/>
    <property type="evidence" value="ECO:0007669"/>
    <property type="project" value="UniProtKB-KW"/>
</dbReference>
<dbReference type="PROSITE" id="PS51910">
    <property type="entry name" value="GH18_2"/>
    <property type="match status" value="1"/>
</dbReference>
<dbReference type="SMART" id="SM00636">
    <property type="entry name" value="Glyco_18"/>
    <property type="match status" value="1"/>
</dbReference>
<dbReference type="InterPro" id="IPR001223">
    <property type="entry name" value="Glyco_hydro18_cat"/>
</dbReference>
<dbReference type="InterPro" id="IPR011583">
    <property type="entry name" value="Chitinase_II/V-like_cat"/>
</dbReference>
<evidence type="ECO:0000259" key="3">
    <source>
        <dbReference type="PROSITE" id="PS51910"/>
    </source>
</evidence>
<dbReference type="GO" id="GO:0008061">
    <property type="term" value="F:chitin binding"/>
    <property type="evidence" value="ECO:0007669"/>
    <property type="project" value="InterPro"/>
</dbReference>
<reference evidence="5" key="1">
    <citation type="submission" date="2015-03" db="EMBL/GenBank/DDBJ databases">
        <authorList>
            <person name="Nijsse Bart"/>
        </authorList>
    </citation>
    <scope>NUCLEOTIDE SEQUENCE [LARGE SCALE GENOMIC DNA]</scope>
</reference>
<accession>A0A0U1KVS5</accession>
<dbReference type="SUPFAM" id="SSF51445">
    <property type="entry name" value="(Trans)glycosidases"/>
    <property type="match status" value="1"/>
</dbReference>
<dbReference type="Gene3D" id="3.20.20.80">
    <property type="entry name" value="Glycosidases"/>
    <property type="match status" value="1"/>
</dbReference>
<dbReference type="InterPro" id="IPR041704">
    <property type="entry name" value="CFLE_GH18"/>
</dbReference>
<keyword evidence="5" id="KW-1185">Reference proteome</keyword>
<dbReference type="InterPro" id="IPR029070">
    <property type="entry name" value="Chitinase_insertion_sf"/>
</dbReference>
<gene>
    <name evidence="4" type="ORF">SpAn4DRAFT_4047</name>
</gene>
<dbReference type="PANTHER" id="PTHR46066">
    <property type="entry name" value="CHITINASE DOMAIN-CONTAINING PROTEIN 1 FAMILY MEMBER"/>
    <property type="match status" value="1"/>
</dbReference>
<protein>
    <submittedName>
        <fullName evidence="4">Putative peptidoglycan hydrolase YvbX, NOT involved in spore germination</fullName>
    </submittedName>
</protein>
<keyword evidence="1 4" id="KW-0378">Hydrolase</keyword>
<dbReference type="Gene3D" id="3.10.50.10">
    <property type="match status" value="1"/>
</dbReference>
<organism evidence="4 5">
    <name type="scientific">Sporomusa ovata</name>
    <dbReference type="NCBI Taxonomy" id="2378"/>
    <lineage>
        <taxon>Bacteria</taxon>
        <taxon>Bacillati</taxon>
        <taxon>Bacillota</taxon>
        <taxon>Negativicutes</taxon>
        <taxon>Selenomonadales</taxon>
        <taxon>Sporomusaceae</taxon>
        <taxon>Sporomusa</taxon>
    </lineage>
</organism>
<dbReference type="EMBL" id="CTRP01000004">
    <property type="protein sequence ID" value="CQR71542.1"/>
    <property type="molecule type" value="Genomic_DNA"/>
</dbReference>
<dbReference type="Proteomes" id="UP000049855">
    <property type="component" value="Unassembled WGS sequence"/>
</dbReference>
<dbReference type="PANTHER" id="PTHR46066:SF2">
    <property type="entry name" value="CHITINASE DOMAIN-CONTAINING PROTEIN 1"/>
    <property type="match status" value="1"/>
</dbReference>
<dbReference type="Pfam" id="PF00704">
    <property type="entry name" value="Glyco_hydro_18"/>
    <property type="match status" value="1"/>
</dbReference>
<dbReference type="AlphaFoldDB" id="A0A0U1KVS5"/>
<feature type="domain" description="GH18" evidence="3">
    <location>
        <begin position="97"/>
        <end position="413"/>
    </location>
</feature>
<evidence type="ECO:0000313" key="4">
    <source>
        <dbReference type="EMBL" id="CQR71542.1"/>
    </source>
</evidence>
<dbReference type="GO" id="GO:0005975">
    <property type="term" value="P:carbohydrate metabolic process"/>
    <property type="evidence" value="ECO:0007669"/>
    <property type="project" value="InterPro"/>
</dbReference>
<dbReference type="CDD" id="cd02874">
    <property type="entry name" value="GH18_CFLE_spore_hydrolase"/>
    <property type="match status" value="1"/>
</dbReference>